<comment type="caution">
    <text evidence="1">The sequence shown here is derived from an EMBL/GenBank/DDBJ whole genome shotgun (WGS) entry which is preliminary data.</text>
</comment>
<keyword evidence="2" id="KW-1185">Reference proteome</keyword>
<protein>
    <submittedName>
        <fullName evidence="1">IS5 family transposase</fullName>
    </submittedName>
</protein>
<evidence type="ECO:0000313" key="1">
    <source>
        <dbReference type="EMBL" id="MDQ0365239.1"/>
    </source>
</evidence>
<reference evidence="1 2" key="1">
    <citation type="submission" date="2023-07" db="EMBL/GenBank/DDBJ databases">
        <title>Sequencing the genomes of 1000 actinobacteria strains.</title>
        <authorList>
            <person name="Klenk H.-P."/>
        </authorList>
    </citation>
    <scope>NUCLEOTIDE SEQUENCE [LARGE SCALE GENOMIC DNA]</scope>
    <source>
        <strain evidence="1 2">DSM 44709</strain>
    </source>
</reference>
<dbReference type="RefSeq" id="WP_307237633.1">
    <property type="nucleotide sequence ID" value="NZ_JAUSUZ010000001.1"/>
</dbReference>
<dbReference type="Proteomes" id="UP001240236">
    <property type="component" value="Unassembled WGS sequence"/>
</dbReference>
<name>A0AAE4AWN5_9ACTN</name>
<dbReference type="AlphaFoldDB" id="A0AAE4AWN5"/>
<gene>
    <name evidence="1" type="ORF">J2S42_001908</name>
</gene>
<organism evidence="1 2">
    <name type="scientific">Catenuloplanes indicus</name>
    <dbReference type="NCBI Taxonomy" id="137267"/>
    <lineage>
        <taxon>Bacteria</taxon>
        <taxon>Bacillati</taxon>
        <taxon>Actinomycetota</taxon>
        <taxon>Actinomycetes</taxon>
        <taxon>Micromonosporales</taxon>
        <taxon>Micromonosporaceae</taxon>
        <taxon>Catenuloplanes</taxon>
    </lineage>
</organism>
<proteinExistence type="predicted"/>
<sequence>MSDARAALRAADRRWLWALGLLLPAGFRDRQRGEWAADLLTLSADRAVRRDYLLAAARTARRRARGPDRARRRRRGRHAHRVRPRAARVWYLD</sequence>
<accession>A0AAE4AWN5</accession>
<dbReference type="EMBL" id="JAUSUZ010000001">
    <property type="protein sequence ID" value="MDQ0365239.1"/>
    <property type="molecule type" value="Genomic_DNA"/>
</dbReference>
<evidence type="ECO:0000313" key="2">
    <source>
        <dbReference type="Proteomes" id="UP001240236"/>
    </source>
</evidence>